<gene>
    <name evidence="2" type="ORF">L211DRAFT_834335</name>
</gene>
<dbReference type="InParanoid" id="A0A3N4LX81"/>
<accession>A0A3N4LX81</accession>
<evidence type="ECO:0000256" key="1">
    <source>
        <dbReference type="SAM" id="MobiDB-lite"/>
    </source>
</evidence>
<proteinExistence type="predicted"/>
<feature type="region of interest" description="Disordered" evidence="1">
    <location>
        <begin position="1"/>
        <end position="22"/>
    </location>
</feature>
<keyword evidence="3" id="KW-1185">Reference proteome</keyword>
<name>A0A3N4LX81_9PEZI</name>
<protein>
    <submittedName>
        <fullName evidence="2">Uncharacterized protein</fullName>
    </submittedName>
</protein>
<evidence type="ECO:0000313" key="3">
    <source>
        <dbReference type="Proteomes" id="UP000267821"/>
    </source>
</evidence>
<dbReference type="AlphaFoldDB" id="A0A3N4LX81"/>
<dbReference type="EMBL" id="ML121531">
    <property type="protein sequence ID" value="RPB27477.1"/>
    <property type="molecule type" value="Genomic_DNA"/>
</dbReference>
<organism evidence="2 3">
    <name type="scientific">Terfezia boudieri ATCC MYA-4762</name>
    <dbReference type="NCBI Taxonomy" id="1051890"/>
    <lineage>
        <taxon>Eukaryota</taxon>
        <taxon>Fungi</taxon>
        <taxon>Dikarya</taxon>
        <taxon>Ascomycota</taxon>
        <taxon>Pezizomycotina</taxon>
        <taxon>Pezizomycetes</taxon>
        <taxon>Pezizales</taxon>
        <taxon>Pezizaceae</taxon>
        <taxon>Terfezia</taxon>
    </lineage>
</organism>
<reference evidence="2 3" key="1">
    <citation type="journal article" date="2018" name="Nat. Ecol. Evol.">
        <title>Pezizomycetes genomes reveal the molecular basis of ectomycorrhizal truffle lifestyle.</title>
        <authorList>
            <person name="Murat C."/>
            <person name="Payen T."/>
            <person name="Noel B."/>
            <person name="Kuo A."/>
            <person name="Morin E."/>
            <person name="Chen J."/>
            <person name="Kohler A."/>
            <person name="Krizsan K."/>
            <person name="Balestrini R."/>
            <person name="Da Silva C."/>
            <person name="Montanini B."/>
            <person name="Hainaut M."/>
            <person name="Levati E."/>
            <person name="Barry K.W."/>
            <person name="Belfiori B."/>
            <person name="Cichocki N."/>
            <person name="Clum A."/>
            <person name="Dockter R.B."/>
            <person name="Fauchery L."/>
            <person name="Guy J."/>
            <person name="Iotti M."/>
            <person name="Le Tacon F."/>
            <person name="Lindquist E.A."/>
            <person name="Lipzen A."/>
            <person name="Malagnac F."/>
            <person name="Mello A."/>
            <person name="Molinier V."/>
            <person name="Miyauchi S."/>
            <person name="Poulain J."/>
            <person name="Riccioni C."/>
            <person name="Rubini A."/>
            <person name="Sitrit Y."/>
            <person name="Splivallo R."/>
            <person name="Traeger S."/>
            <person name="Wang M."/>
            <person name="Zifcakova L."/>
            <person name="Wipf D."/>
            <person name="Zambonelli A."/>
            <person name="Paolocci F."/>
            <person name="Nowrousian M."/>
            <person name="Ottonello S."/>
            <person name="Baldrian P."/>
            <person name="Spatafora J.W."/>
            <person name="Henrissat B."/>
            <person name="Nagy L.G."/>
            <person name="Aury J.M."/>
            <person name="Wincker P."/>
            <person name="Grigoriev I.V."/>
            <person name="Bonfante P."/>
            <person name="Martin F.M."/>
        </authorList>
    </citation>
    <scope>NUCLEOTIDE SEQUENCE [LARGE SCALE GENOMIC DNA]</scope>
    <source>
        <strain evidence="2 3">ATCC MYA-4762</strain>
    </source>
</reference>
<sequence length="291" mass="31178">MRNLDYDLLRSTSPPSPRVATPTLIPTHATIMSQRAAGASSSPSSPTLPLSSSHTYSFPIPLSPDFISSPSLYREPTSAPFAPNNNGHPSRASSVSSVASVAAGKIGPKISPAPTTVKQKHYWNYYHSDFDMDSSASMQNPQGPRGHDDIVNAAVGGSNNDLYFGPDGQDAEAIAQLPPAPPPPRYTRTGQLIPEGKVMMVNGGCVGEGDWKRTNGAIQSMFEPLHHVLTHEGKVPLVLPSNGFWLRAMTDQAVLELCRAYDIEPDPEGDARKNRAAFLNYLGATYLAAVV</sequence>
<dbReference type="Proteomes" id="UP000267821">
    <property type="component" value="Unassembled WGS sequence"/>
</dbReference>
<dbReference type="OrthoDB" id="5367494at2759"/>
<evidence type="ECO:0000313" key="2">
    <source>
        <dbReference type="EMBL" id="RPB27477.1"/>
    </source>
</evidence>